<dbReference type="InterPro" id="IPR001910">
    <property type="entry name" value="Inosine/uridine_hydrolase_dom"/>
</dbReference>
<dbReference type="Proteomes" id="UP000053237">
    <property type="component" value="Unassembled WGS sequence"/>
</dbReference>
<reference evidence="4 5" key="1">
    <citation type="submission" date="2012-05" db="EMBL/GenBank/DDBJ databases">
        <title>Recombination and specialization in a pathogen metapopulation.</title>
        <authorList>
            <person name="Gardiner A."/>
            <person name="Kemen E."/>
            <person name="Schultz-Larsen T."/>
            <person name="MacLean D."/>
            <person name="Van Oosterhout C."/>
            <person name="Jones J.D.G."/>
        </authorList>
    </citation>
    <scope>NUCLEOTIDE SEQUENCE [LARGE SCALE GENOMIC DNA]</scope>
    <source>
        <strain evidence="4 5">Ac Nc2</strain>
    </source>
</reference>
<dbReference type="SUPFAM" id="SSF53590">
    <property type="entry name" value="Nucleoside hydrolase"/>
    <property type="match status" value="1"/>
</dbReference>
<comment type="caution">
    <text evidence="4">The sequence shown here is derived from an EMBL/GenBank/DDBJ whole genome shotgun (WGS) entry which is preliminary data.</text>
</comment>
<evidence type="ECO:0000313" key="4">
    <source>
        <dbReference type="EMBL" id="CCI49450.1"/>
    </source>
</evidence>
<protein>
    <recommendedName>
        <fullName evidence="3">Inosine/uridine-preferring nucleoside hydrolase domain-containing protein</fullName>
    </recommendedName>
</protein>
<feature type="chain" id="PRO_5001529732" description="Inosine/uridine-preferring nucleoside hydrolase domain-containing protein" evidence="2">
    <location>
        <begin position="25"/>
        <end position="402"/>
    </location>
</feature>
<keyword evidence="2" id="KW-0732">Signal</keyword>
<gene>
    <name evidence="4" type="ORF">BN9_107660</name>
</gene>
<sequence length="402" mass="46118">MARSKLRFQLVCVWALCLMCPTLSEDHHTCLVETDGEPDDLYALALAAKDEEFIKMCGKDLHISVMWPYKKKLDTLKVIFHFLEPRSLHIYEGATSAIDTSTNLPDHNQKIVQGNSQASIAITKLLSTKKSIYILIIGPCTTLATGMKNVKGNVPFQEHVKEIFWLGGFKEEGKQYMTSYNWYRDIEATEYILQDTILASKITVVMSRESHMYHPGLTPNNFRPFYEKLSHLENDKVMRHVNLARREWMEHFMKNKIKQITDISSPLEIDLADEVDKTQNVCAADIVAALVMFHPKLVKEMKLIEYKLHTTKKKETEAWDTTEAIILSPPMIKHPMTFASPNINMKSGIYTNKFITEINDIAIDYSKKNTQPIPNLSPPKVGPVDDNFKKFVLYLLDLYSPK</sequence>
<proteinExistence type="inferred from homology"/>
<evidence type="ECO:0000256" key="2">
    <source>
        <dbReference type="SAM" id="SignalP"/>
    </source>
</evidence>
<dbReference type="GO" id="GO:0016799">
    <property type="term" value="F:hydrolase activity, hydrolyzing N-glycosyl compounds"/>
    <property type="evidence" value="ECO:0007669"/>
    <property type="project" value="InterPro"/>
</dbReference>
<dbReference type="Pfam" id="PF01156">
    <property type="entry name" value="IU_nuc_hydro"/>
    <property type="match status" value="1"/>
</dbReference>
<comment type="similarity">
    <text evidence="1">Belongs to the IUNH family.</text>
</comment>
<organism evidence="4 5">
    <name type="scientific">Albugo candida</name>
    <dbReference type="NCBI Taxonomy" id="65357"/>
    <lineage>
        <taxon>Eukaryota</taxon>
        <taxon>Sar</taxon>
        <taxon>Stramenopiles</taxon>
        <taxon>Oomycota</taxon>
        <taxon>Peronosporomycetes</taxon>
        <taxon>Albuginales</taxon>
        <taxon>Albuginaceae</taxon>
        <taxon>Albugo</taxon>
    </lineage>
</organism>
<accession>A0A024GRR6</accession>
<dbReference type="EMBL" id="CAIX01000298">
    <property type="protein sequence ID" value="CCI49450.1"/>
    <property type="molecule type" value="Genomic_DNA"/>
</dbReference>
<feature type="signal peptide" evidence="2">
    <location>
        <begin position="1"/>
        <end position="24"/>
    </location>
</feature>
<dbReference type="InParanoid" id="A0A024GRR6"/>
<feature type="domain" description="Inosine/uridine-preferring nucleoside hydrolase" evidence="3">
    <location>
        <begin position="32"/>
        <end position="305"/>
    </location>
</feature>
<evidence type="ECO:0000259" key="3">
    <source>
        <dbReference type="Pfam" id="PF01156"/>
    </source>
</evidence>
<dbReference type="Gene3D" id="3.90.245.10">
    <property type="entry name" value="Ribonucleoside hydrolase-like"/>
    <property type="match status" value="1"/>
</dbReference>
<dbReference type="AlphaFoldDB" id="A0A024GRR6"/>
<evidence type="ECO:0000256" key="1">
    <source>
        <dbReference type="ARBA" id="ARBA00009176"/>
    </source>
</evidence>
<name>A0A024GRR6_9STRA</name>
<keyword evidence="5" id="KW-1185">Reference proteome</keyword>
<evidence type="ECO:0000313" key="5">
    <source>
        <dbReference type="Proteomes" id="UP000053237"/>
    </source>
</evidence>
<dbReference type="InterPro" id="IPR036452">
    <property type="entry name" value="Ribo_hydro-like"/>
</dbReference>